<dbReference type="PANTHER" id="PTHR30055">
    <property type="entry name" value="HTH-TYPE TRANSCRIPTIONAL REGULATOR RUTR"/>
    <property type="match status" value="1"/>
</dbReference>
<organism evidence="7 8">
    <name type="scientific">Spongiactinospora rosea</name>
    <dbReference type="NCBI Taxonomy" id="2248750"/>
    <lineage>
        <taxon>Bacteria</taxon>
        <taxon>Bacillati</taxon>
        <taxon>Actinomycetota</taxon>
        <taxon>Actinomycetes</taxon>
        <taxon>Streptosporangiales</taxon>
        <taxon>Streptosporangiaceae</taxon>
        <taxon>Spongiactinospora</taxon>
    </lineage>
</organism>
<comment type="caution">
    <text evidence="7">The sequence shown here is derived from an EMBL/GenBank/DDBJ whole genome shotgun (WGS) entry which is preliminary data.</text>
</comment>
<keyword evidence="2 4" id="KW-0238">DNA-binding</keyword>
<evidence type="ECO:0000259" key="6">
    <source>
        <dbReference type="PROSITE" id="PS50977"/>
    </source>
</evidence>
<keyword evidence="3" id="KW-0804">Transcription</keyword>
<feature type="domain" description="HTH tetR-type" evidence="6">
    <location>
        <begin position="20"/>
        <end position="80"/>
    </location>
</feature>
<dbReference type="GO" id="GO:0000976">
    <property type="term" value="F:transcription cis-regulatory region binding"/>
    <property type="evidence" value="ECO:0007669"/>
    <property type="project" value="TreeGrafter"/>
</dbReference>
<dbReference type="InterPro" id="IPR050109">
    <property type="entry name" value="HTH-type_TetR-like_transc_reg"/>
</dbReference>
<dbReference type="SUPFAM" id="SSF48498">
    <property type="entry name" value="Tetracyclin repressor-like, C-terminal domain"/>
    <property type="match status" value="1"/>
</dbReference>
<dbReference type="EMBL" id="QMEY01000008">
    <property type="protein sequence ID" value="RBQ18298.1"/>
    <property type="molecule type" value="Genomic_DNA"/>
</dbReference>
<feature type="DNA-binding region" description="H-T-H motif" evidence="4">
    <location>
        <begin position="43"/>
        <end position="62"/>
    </location>
</feature>
<evidence type="ECO:0000256" key="4">
    <source>
        <dbReference type="PROSITE-ProRule" id="PRU00335"/>
    </source>
</evidence>
<dbReference type="InterPro" id="IPR001647">
    <property type="entry name" value="HTH_TetR"/>
</dbReference>
<evidence type="ECO:0000256" key="1">
    <source>
        <dbReference type="ARBA" id="ARBA00023015"/>
    </source>
</evidence>
<evidence type="ECO:0000256" key="5">
    <source>
        <dbReference type="SAM" id="MobiDB-lite"/>
    </source>
</evidence>
<evidence type="ECO:0000256" key="3">
    <source>
        <dbReference type="ARBA" id="ARBA00023163"/>
    </source>
</evidence>
<dbReference type="InterPro" id="IPR009057">
    <property type="entry name" value="Homeodomain-like_sf"/>
</dbReference>
<gene>
    <name evidence="7" type="ORF">DP939_20715</name>
</gene>
<dbReference type="Gene3D" id="1.10.357.10">
    <property type="entry name" value="Tetracycline Repressor, domain 2"/>
    <property type="match status" value="1"/>
</dbReference>
<dbReference type="InterPro" id="IPR011075">
    <property type="entry name" value="TetR_C"/>
</dbReference>
<dbReference type="AlphaFoldDB" id="A0A366LWG9"/>
<name>A0A366LWG9_9ACTN</name>
<evidence type="ECO:0000313" key="8">
    <source>
        <dbReference type="Proteomes" id="UP000253303"/>
    </source>
</evidence>
<protein>
    <submittedName>
        <fullName evidence="7">TetR family transcriptional regulator</fullName>
    </submittedName>
</protein>
<keyword evidence="8" id="KW-1185">Reference proteome</keyword>
<dbReference type="Proteomes" id="UP000253303">
    <property type="component" value="Unassembled WGS sequence"/>
</dbReference>
<proteinExistence type="predicted"/>
<sequence length="211" mass="23188">MAGRSTPLTTARGRGRPRDPQTDAAILRAALELFIERGVEGTSIEQIAKRAGVGKLTVYRRWSGKEELIAQAVEQTVPADLVPSPEDVETMTPHEIIERILPAAAETTASPEFRALTARMMGSAVSHPSLMAAYWKHHILPRRDLAMAMLRHAQQNGTVSPDADPDVLIDMMAGAVTWRVLQPDPPDAAEMLRYIKAVYHQIGLYHPTKAP</sequence>
<reference evidence="7 8" key="1">
    <citation type="submission" date="2018-06" db="EMBL/GenBank/DDBJ databases">
        <title>Sphaerisporangium craniellae sp. nov., isolated from a marine sponge in the South China Sea.</title>
        <authorList>
            <person name="Li L."/>
        </authorList>
    </citation>
    <scope>NUCLEOTIDE SEQUENCE [LARGE SCALE GENOMIC DNA]</scope>
    <source>
        <strain evidence="7 8">LHW63015</strain>
    </source>
</reference>
<dbReference type="GO" id="GO:0045892">
    <property type="term" value="P:negative regulation of DNA-templated transcription"/>
    <property type="evidence" value="ECO:0007669"/>
    <property type="project" value="UniProtKB-ARBA"/>
</dbReference>
<dbReference type="PANTHER" id="PTHR30055:SF148">
    <property type="entry name" value="TETR-FAMILY TRANSCRIPTIONAL REGULATOR"/>
    <property type="match status" value="1"/>
</dbReference>
<dbReference type="InterPro" id="IPR036271">
    <property type="entry name" value="Tet_transcr_reg_TetR-rel_C_sf"/>
</dbReference>
<accession>A0A366LWG9</accession>
<dbReference type="PRINTS" id="PR00455">
    <property type="entry name" value="HTHTETR"/>
</dbReference>
<keyword evidence="1" id="KW-0805">Transcription regulation</keyword>
<dbReference type="Pfam" id="PF00440">
    <property type="entry name" value="TetR_N"/>
    <property type="match status" value="1"/>
</dbReference>
<feature type="region of interest" description="Disordered" evidence="5">
    <location>
        <begin position="1"/>
        <end position="22"/>
    </location>
</feature>
<dbReference type="FunFam" id="1.10.10.60:FF:000141">
    <property type="entry name" value="TetR family transcriptional regulator"/>
    <property type="match status" value="1"/>
</dbReference>
<dbReference type="Pfam" id="PF16859">
    <property type="entry name" value="TetR_C_11"/>
    <property type="match status" value="1"/>
</dbReference>
<dbReference type="SUPFAM" id="SSF46689">
    <property type="entry name" value="Homeodomain-like"/>
    <property type="match status" value="1"/>
</dbReference>
<evidence type="ECO:0000313" key="7">
    <source>
        <dbReference type="EMBL" id="RBQ18298.1"/>
    </source>
</evidence>
<dbReference type="PROSITE" id="PS50977">
    <property type="entry name" value="HTH_TETR_2"/>
    <property type="match status" value="1"/>
</dbReference>
<dbReference type="OrthoDB" id="9796019at2"/>
<evidence type="ECO:0000256" key="2">
    <source>
        <dbReference type="ARBA" id="ARBA00023125"/>
    </source>
</evidence>
<dbReference type="GO" id="GO:0003700">
    <property type="term" value="F:DNA-binding transcription factor activity"/>
    <property type="evidence" value="ECO:0007669"/>
    <property type="project" value="TreeGrafter"/>
</dbReference>
<dbReference type="Gene3D" id="1.10.10.60">
    <property type="entry name" value="Homeodomain-like"/>
    <property type="match status" value="1"/>
</dbReference>